<feature type="domain" description="PIN" evidence="9">
    <location>
        <begin position="4"/>
        <end position="116"/>
    </location>
</feature>
<feature type="binding site" evidence="8">
    <location>
        <position position="97"/>
    </location>
    <ligand>
        <name>Mg(2+)</name>
        <dbReference type="ChEBI" id="CHEBI:18420"/>
    </ligand>
</feature>
<dbReference type="RefSeq" id="WP_091044267.1">
    <property type="nucleotide sequence ID" value="NZ_FMCV01000005.1"/>
</dbReference>
<evidence type="ECO:0000256" key="4">
    <source>
        <dbReference type="ARBA" id="ARBA00022723"/>
    </source>
</evidence>
<evidence type="ECO:0000256" key="3">
    <source>
        <dbReference type="ARBA" id="ARBA00022722"/>
    </source>
</evidence>
<keyword evidence="5 8" id="KW-0378">Hydrolase</keyword>
<name>A0A1C4WUW8_9ACTN</name>
<dbReference type="HAMAP" id="MF_00265">
    <property type="entry name" value="VapC_Nob1"/>
    <property type="match status" value="1"/>
</dbReference>
<keyword evidence="6 8" id="KW-0460">Magnesium</keyword>
<organism evidence="10 11">
    <name type="scientific">Micromonospora marina</name>
    <dbReference type="NCBI Taxonomy" id="307120"/>
    <lineage>
        <taxon>Bacteria</taxon>
        <taxon>Bacillati</taxon>
        <taxon>Actinomycetota</taxon>
        <taxon>Actinomycetes</taxon>
        <taxon>Micromonosporales</taxon>
        <taxon>Micromonosporaceae</taxon>
        <taxon>Micromonospora</taxon>
    </lineage>
</organism>
<dbReference type="InterPro" id="IPR002716">
    <property type="entry name" value="PIN_dom"/>
</dbReference>
<evidence type="ECO:0000259" key="9">
    <source>
        <dbReference type="Pfam" id="PF01850"/>
    </source>
</evidence>
<dbReference type="GO" id="GO:0000287">
    <property type="term" value="F:magnesium ion binding"/>
    <property type="evidence" value="ECO:0007669"/>
    <property type="project" value="UniProtKB-UniRule"/>
</dbReference>
<dbReference type="Gene3D" id="3.40.50.1010">
    <property type="entry name" value="5'-nuclease"/>
    <property type="match status" value="1"/>
</dbReference>
<keyword evidence="8" id="KW-0800">Toxin</keyword>
<evidence type="ECO:0000256" key="8">
    <source>
        <dbReference type="HAMAP-Rule" id="MF_00265"/>
    </source>
</evidence>
<protein>
    <recommendedName>
        <fullName evidence="8">Ribonuclease VapC</fullName>
        <shortName evidence="8">RNase VapC</shortName>
        <ecNumber evidence="8">3.1.-.-</ecNumber>
    </recommendedName>
    <alternativeName>
        <fullName evidence="8">Toxin VapC</fullName>
    </alternativeName>
</protein>
<feature type="binding site" evidence="8">
    <location>
        <position position="7"/>
    </location>
    <ligand>
        <name>Mg(2+)</name>
        <dbReference type="ChEBI" id="CHEBI:18420"/>
    </ligand>
</feature>
<evidence type="ECO:0000256" key="5">
    <source>
        <dbReference type="ARBA" id="ARBA00022801"/>
    </source>
</evidence>
<dbReference type="AlphaFoldDB" id="A0A1C4WUW8"/>
<keyword evidence="2 8" id="KW-1277">Toxin-antitoxin system</keyword>
<comment type="similarity">
    <text evidence="7 8">Belongs to the PINc/VapC protein family.</text>
</comment>
<comment type="cofactor">
    <cofactor evidence="1 8">
        <name>Mg(2+)</name>
        <dbReference type="ChEBI" id="CHEBI:18420"/>
    </cofactor>
</comment>
<evidence type="ECO:0000256" key="1">
    <source>
        <dbReference type="ARBA" id="ARBA00001946"/>
    </source>
</evidence>
<comment type="function">
    <text evidence="8">Toxic component of a toxin-antitoxin (TA) system. An RNase.</text>
</comment>
<dbReference type="GO" id="GO:0016787">
    <property type="term" value="F:hydrolase activity"/>
    <property type="evidence" value="ECO:0007669"/>
    <property type="project" value="UniProtKB-KW"/>
</dbReference>
<gene>
    <name evidence="8" type="primary">vapC</name>
    <name evidence="10" type="ORF">GA0070215_105273</name>
</gene>
<evidence type="ECO:0000256" key="7">
    <source>
        <dbReference type="ARBA" id="ARBA00038093"/>
    </source>
</evidence>
<evidence type="ECO:0000256" key="6">
    <source>
        <dbReference type="ARBA" id="ARBA00022842"/>
    </source>
</evidence>
<dbReference type="PANTHER" id="PTHR33653">
    <property type="entry name" value="RIBONUCLEASE VAPC2"/>
    <property type="match status" value="1"/>
</dbReference>
<keyword evidence="4 8" id="KW-0479">Metal-binding</keyword>
<evidence type="ECO:0000313" key="10">
    <source>
        <dbReference type="EMBL" id="SCF00086.1"/>
    </source>
</evidence>
<dbReference type="EC" id="3.1.-.-" evidence="8"/>
<dbReference type="CDD" id="cd18749">
    <property type="entry name" value="PIN_VapC4-5_FitB-like"/>
    <property type="match status" value="1"/>
</dbReference>
<dbReference type="Pfam" id="PF01850">
    <property type="entry name" value="PIN"/>
    <property type="match status" value="1"/>
</dbReference>
<dbReference type="GO" id="GO:0004540">
    <property type="term" value="F:RNA nuclease activity"/>
    <property type="evidence" value="ECO:0007669"/>
    <property type="project" value="InterPro"/>
</dbReference>
<dbReference type="PANTHER" id="PTHR33653:SF1">
    <property type="entry name" value="RIBONUCLEASE VAPC2"/>
    <property type="match status" value="1"/>
</dbReference>
<keyword evidence="11" id="KW-1185">Reference proteome</keyword>
<keyword evidence="3 8" id="KW-0540">Nuclease</keyword>
<sequence length="134" mass="15148">MSIVVLDTDVASAILRGRVDERLRARLTGATLAITFVTLGELTRWTVVRSWGPRRLADLARWRRNLVLLPFDETVAVRWGRIQAAAQLRGRPRPVNDSWIAACCLVHRLPLATFNGKDYADFTDHDDLKLLDLA</sequence>
<dbReference type="GO" id="GO:0090729">
    <property type="term" value="F:toxin activity"/>
    <property type="evidence" value="ECO:0007669"/>
    <property type="project" value="UniProtKB-KW"/>
</dbReference>
<reference evidence="11" key="1">
    <citation type="submission" date="2016-06" db="EMBL/GenBank/DDBJ databases">
        <authorList>
            <person name="Varghese N."/>
        </authorList>
    </citation>
    <scope>NUCLEOTIDE SEQUENCE [LARGE SCALE GENOMIC DNA]</scope>
    <source>
        <strain evidence="11">DSM 45555</strain>
    </source>
</reference>
<evidence type="ECO:0000256" key="2">
    <source>
        <dbReference type="ARBA" id="ARBA00022649"/>
    </source>
</evidence>
<dbReference type="InterPro" id="IPR050556">
    <property type="entry name" value="Type_II_TA_system_RNase"/>
</dbReference>
<dbReference type="Proteomes" id="UP000198551">
    <property type="component" value="Unassembled WGS sequence"/>
</dbReference>
<dbReference type="SUPFAM" id="SSF88723">
    <property type="entry name" value="PIN domain-like"/>
    <property type="match status" value="1"/>
</dbReference>
<dbReference type="InterPro" id="IPR022907">
    <property type="entry name" value="VapC_family"/>
</dbReference>
<evidence type="ECO:0000313" key="11">
    <source>
        <dbReference type="Proteomes" id="UP000198551"/>
    </source>
</evidence>
<dbReference type="InterPro" id="IPR029060">
    <property type="entry name" value="PIN-like_dom_sf"/>
</dbReference>
<accession>A0A1C4WUW8</accession>
<proteinExistence type="inferred from homology"/>
<dbReference type="EMBL" id="FMCV01000005">
    <property type="protein sequence ID" value="SCF00086.1"/>
    <property type="molecule type" value="Genomic_DNA"/>
</dbReference>